<keyword evidence="3" id="KW-1185">Reference proteome</keyword>
<dbReference type="PANTHER" id="PTHR34309">
    <property type="entry name" value="SLR1406 PROTEIN"/>
    <property type="match status" value="1"/>
</dbReference>
<dbReference type="InterPro" id="IPR052517">
    <property type="entry name" value="GlcG_carb_metab_protein"/>
</dbReference>
<dbReference type="Pfam" id="PF03928">
    <property type="entry name" value="HbpS-like"/>
    <property type="match status" value="1"/>
</dbReference>
<dbReference type="STRING" id="252474.B1A74_02450"/>
<dbReference type="InterPro" id="IPR038084">
    <property type="entry name" value="PduO/GlcC-like_sf"/>
</dbReference>
<dbReference type="SUPFAM" id="SSF143744">
    <property type="entry name" value="GlcG-like"/>
    <property type="match status" value="1"/>
</dbReference>
<evidence type="ECO:0000313" key="3">
    <source>
        <dbReference type="Proteomes" id="UP000189177"/>
    </source>
</evidence>
<gene>
    <name evidence="2" type="ORF">B1A74_02450</name>
</gene>
<protein>
    <recommendedName>
        <fullName evidence="4">Heme-binding protein</fullName>
    </recommendedName>
</protein>
<dbReference type="Gene3D" id="3.30.450.150">
    <property type="entry name" value="Haem-degrading domain"/>
    <property type="match status" value="1"/>
</dbReference>
<evidence type="ECO:0000313" key="2">
    <source>
        <dbReference type="EMBL" id="OOC11126.1"/>
    </source>
</evidence>
<dbReference type="EMBL" id="MUZR01000007">
    <property type="protein sequence ID" value="OOC11126.1"/>
    <property type="molecule type" value="Genomic_DNA"/>
</dbReference>
<sequence>MTRLQSLRRTALATVLSGMLGFGGSAAADVYTELPSLNLDLAQELAMATVQSCRDDGHQVSAVVVDRSGNDRVVMRDDRAAPQTISIAGDKARASVMSGLDSGDFVANREDIRDEMNNVDGILMLDGAILIEAAGRMLGAVGVSGAPGGDLDRACAEQGMEAIREELDFAM</sequence>
<evidence type="ECO:0008006" key="4">
    <source>
        <dbReference type="Google" id="ProtNLM"/>
    </source>
</evidence>
<dbReference type="Proteomes" id="UP000189177">
    <property type="component" value="Unassembled WGS sequence"/>
</dbReference>
<organism evidence="2 3">
    <name type="scientific">Thioalkalivibrio halophilus</name>
    <dbReference type="NCBI Taxonomy" id="252474"/>
    <lineage>
        <taxon>Bacteria</taxon>
        <taxon>Pseudomonadati</taxon>
        <taxon>Pseudomonadota</taxon>
        <taxon>Gammaproteobacteria</taxon>
        <taxon>Chromatiales</taxon>
        <taxon>Ectothiorhodospiraceae</taxon>
        <taxon>Thioalkalivibrio</taxon>
    </lineage>
</organism>
<dbReference type="InterPro" id="IPR005624">
    <property type="entry name" value="PduO/GlcC-like"/>
</dbReference>
<dbReference type="PANTHER" id="PTHR34309:SF10">
    <property type="entry name" value="SLR1406 PROTEIN"/>
    <property type="match status" value="1"/>
</dbReference>
<evidence type="ECO:0000256" key="1">
    <source>
        <dbReference type="SAM" id="SignalP"/>
    </source>
</evidence>
<accession>A0A1V3A1C5</accession>
<reference evidence="2 3" key="1">
    <citation type="submission" date="2017-02" db="EMBL/GenBank/DDBJ databases">
        <title>Genomic diversity within the haloalkaliphilic genus Thioalkalivibrio.</title>
        <authorList>
            <person name="Ahn A.-C."/>
            <person name="Meier-Kolthoff J."/>
            <person name="Overmars L."/>
            <person name="Richter M."/>
            <person name="Woyke T."/>
            <person name="Sorokin D.Y."/>
            <person name="Muyzer G."/>
        </authorList>
    </citation>
    <scope>NUCLEOTIDE SEQUENCE [LARGE SCALE GENOMIC DNA]</scope>
    <source>
        <strain evidence="2 3">HL17</strain>
    </source>
</reference>
<proteinExistence type="predicted"/>
<feature type="chain" id="PRO_5010698475" description="Heme-binding protein" evidence="1">
    <location>
        <begin position="28"/>
        <end position="171"/>
    </location>
</feature>
<comment type="caution">
    <text evidence="2">The sequence shown here is derived from an EMBL/GenBank/DDBJ whole genome shotgun (WGS) entry which is preliminary data.</text>
</comment>
<keyword evidence="1" id="KW-0732">Signal</keyword>
<feature type="signal peptide" evidence="1">
    <location>
        <begin position="1"/>
        <end position="27"/>
    </location>
</feature>
<name>A0A1V3A1C5_9GAMM</name>
<dbReference type="AlphaFoldDB" id="A0A1V3A1C5"/>